<dbReference type="AlphaFoldDB" id="A0A6A6BEU5"/>
<evidence type="ECO:0000313" key="2">
    <source>
        <dbReference type="EMBL" id="KAF2141903.1"/>
    </source>
</evidence>
<name>A0A6A6BEU5_9PEZI</name>
<gene>
    <name evidence="2" type="ORF">K452DRAFT_35199</name>
</gene>
<keyword evidence="3" id="KW-1185">Reference proteome</keyword>
<evidence type="ECO:0000256" key="1">
    <source>
        <dbReference type="SAM" id="MobiDB-lite"/>
    </source>
</evidence>
<accession>A0A6A6BEU5</accession>
<protein>
    <submittedName>
        <fullName evidence="2">Uncharacterized protein</fullName>
    </submittedName>
</protein>
<feature type="region of interest" description="Disordered" evidence="1">
    <location>
        <begin position="85"/>
        <end position="117"/>
    </location>
</feature>
<dbReference type="Proteomes" id="UP000799438">
    <property type="component" value="Unassembled WGS sequence"/>
</dbReference>
<dbReference type="GeneID" id="54303259"/>
<proteinExistence type="predicted"/>
<reference evidence="2" key="1">
    <citation type="journal article" date="2020" name="Stud. Mycol.">
        <title>101 Dothideomycetes genomes: a test case for predicting lifestyles and emergence of pathogens.</title>
        <authorList>
            <person name="Haridas S."/>
            <person name="Albert R."/>
            <person name="Binder M."/>
            <person name="Bloem J."/>
            <person name="Labutti K."/>
            <person name="Salamov A."/>
            <person name="Andreopoulos B."/>
            <person name="Baker S."/>
            <person name="Barry K."/>
            <person name="Bills G."/>
            <person name="Bluhm B."/>
            <person name="Cannon C."/>
            <person name="Castanera R."/>
            <person name="Culley D."/>
            <person name="Daum C."/>
            <person name="Ezra D."/>
            <person name="Gonzalez J."/>
            <person name="Henrissat B."/>
            <person name="Kuo A."/>
            <person name="Liang C."/>
            <person name="Lipzen A."/>
            <person name="Lutzoni F."/>
            <person name="Magnuson J."/>
            <person name="Mondo S."/>
            <person name="Nolan M."/>
            <person name="Ohm R."/>
            <person name="Pangilinan J."/>
            <person name="Park H.-J."/>
            <person name="Ramirez L."/>
            <person name="Alfaro M."/>
            <person name="Sun H."/>
            <person name="Tritt A."/>
            <person name="Yoshinaga Y."/>
            <person name="Zwiers L.-H."/>
            <person name="Turgeon B."/>
            <person name="Goodwin S."/>
            <person name="Spatafora J."/>
            <person name="Crous P."/>
            <person name="Grigoriev I."/>
        </authorList>
    </citation>
    <scope>NUCLEOTIDE SEQUENCE</scope>
    <source>
        <strain evidence="2">CBS 121167</strain>
    </source>
</reference>
<dbReference type="RefSeq" id="XP_033397615.1">
    <property type="nucleotide sequence ID" value="XM_033545751.1"/>
</dbReference>
<feature type="region of interest" description="Disordered" evidence="1">
    <location>
        <begin position="32"/>
        <end position="55"/>
    </location>
</feature>
<sequence>MAAGAVGLVARPSASATGRHISMERGRFARLDSSDADATRAMTERKSFPHPASMATADAPRCLDASVPGCLAAWLPGCLAIGPRRSAHDPCRTSAHPTTSRHPRPKISDPIFHSHDT</sequence>
<evidence type="ECO:0000313" key="3">
    <source>
        <dbReference type="Proteomes" id="UP000799438"/>
    </source>
</evidence>
<organism evidence="2 3">
    <name type="scientific">Aplosporella prunicola CBS 121167</name>
    <dbReference type="NCBI Taxonomy" id="1176127"/>
    <lineage>
        <taxon>Eukaryota</taxon>
        <taxon>Fungi</taxon>
        <taxon>Dikarya</taxon>
        <taxon>Ascomycota</taxon>
        <taxon>Pezizomycotina</taxon>
        <taxon>Dothideomycetes</taxon>
        <taxon>Dothideomycetes incertae sedis</taxon>
        <taxon>Botryosphaeriales</taxon>
        <taxon>Aplosporellaceae</taxon>
        <taxon>Aplosporella</taxon>
    </lineage>
</organism>
<dbReference type="EMBL" id="ML995486">
    <property type="protein sequence ID" value="KAF2141903.1"/>
    <property type="molecule type" value="Genomic_DNA"/>
</dbReference>